<accession>D3BTX4</accession>
<keyword evidence="1" id="KW-1133">Transmembrane helix</keyword>
<dbReference type="EMBL" id="ADBJ01000056">
    <property type="protein sequence ID" value="EFA75160.1"/>
    <property type="molecule type" value="Genomic_DNA"/>
</dbReference>
<dbReference type="InParanoid" id="D3BTX4"/>
<evidence type="ECO:0008006" key="4">
    <source>
        <dbReference type="Google" id="ProtNLM"/>
    </source>
</evidence>
<feature type="transmembrane region" description="Helical" evidence="1">
    <location>
        <begin position="87"/>
        <end position="113"/>
    </location>
</feature>
<reference evidence="2 3" key="1">
    <citation type="journal article" date="2011" name="Genome Res.">
        <title>Phylogeny-wide analysis of social amoeba genomes highlights ancient origins for complex intercellular communication.</title>
        <authorList>
            <person name="Heidel A.J."/>
            <person name="Lawal H.M."/>
            <person name="Felder M."/>
            <person name="Schilde C."/>
            <person name="Helps N.R."/>
            <person name="Tunggal B."/>
            <person name="Rivero F."/>
            <person name="John U."/>
            <person name="Schleicher M."/>
            <person name="Eichinger L."/>
            <person name="Platzer M."/>
            <person name="Noegel A.A."/>
            <person name="Schaap P."/>
            <person name="Gloeckner G."/>
        </authorList>
    </citation>
    <scope>NUCLEOTIDE SEQUENCE [LARGE SCALE GENOMIC DNA]</scope>
    <source>
        <strain evidence="3">ATCC 26659 / Pp 5 / PN500</strain>
    </source>
</reference>
<proteinExistence type="predicted"/>
<dbReference type="RefSeq" id="XP_020427294.1">
    <property type="nucleotide sequence ID" value="XM_020581991.1"/>
</dbReference>
<dbReference type="AlphaFoldDB" id="D3BTX4"/>
<feature type="transmembrane region" description="Helical" evidence="1">
    <location>
        <begin position="7"/>
        <end position="27"/>
    </location>
</feature>
<protein>
    <recommendedName>
        <fullName evidence="4">Transmembrane protein</fullName>
    </recommendedName>
</protein>
<feature type="transmembrane region" description="Helical" evidence="1">
    <location>
        <begin position="195"/>
        <end position="213"/>
    </location>
</feature>
<organism evidence="2 3">
    <name type="scientific">Heterostelium pallidum (strain ATCC 26659 / Pp 5 / PN500)</name>
    <name type="common">Cellular slime mold</name>
    <name type="synonym">Polysphondylium pallidum</name>
    <dbReference type="NCBI Taxonomy" id="670386"/>
    <lineage>
        <taxon>Eukaryota</taxon>
        <taxon>Amoebozoa</taxon>
        <taxon>Evosea</taxon>
        <taxon>Eumycetozoa</taxon>
        <taxon>Dictyostelia</taxon>
        <taxon>Acytosteliales</taxon>
        <taxon>Acytosteliaceae</taxon>
        <taxon>Heterostelium</taxon>
    </lineage>
</organism>
<keyword evidence="1" id="KW-0472">Membrane</keyword>
<sequence length="260" mass="30081">MEDKKLYTIIISILLFLSTAMLVMNLLTPVYSIKYHQHYSFNGSEEHNYNYKYFYNFAYEEITLKSSASANDTHVFKEKSPWPRVNYILISTGVTQIVGIIVLIGYGFFVTPFNHNSNLRMHQTVAMVCLVAALLFTFVSLVPYGGMSYAFRYSNKLGTDHTCIMNNKYIHQCKSLSGKVHHSPKYVSYSWGYDFGWWMELFAFIMMIAIVPFNCKLNKRLNSGIDIIQIPNDLGKEEDSEYDQFVLGLNKDKIYSIDDN</sequence>
<dbReference type="GeneID" id="31366702"/>
<name>D3BTX4_HETP5</name>
<evidence type="ECO:0000313" key="2">
    <source>
        <dbReference type="EMBL" id="EFA75160.1"/>
    </source>
</evidence>
<evidence type="ECO:0000256" key="1">
    <source>
        <dbReference type="SAM" id="Phobius"/>
    </source>
</evidence>
<gene>
    <name evidence="2" type="ORF">PPL_11234</name>
</gene>
<comment type="caution">
    <text evidence="2">The sequence shown here is derived from an EMBL/GenBank/DDBJ whole genome shotgun (WGS) entry which is preliminary data.</text>
</comment>
<evidence type="ECO:0000313" key="3">
    <source>
        <dbReference type="Proteomes" id="UP000001396"/>
    </source>
</evidence>
<keyword evidence="1" id="KW-0812">Transmembrane</keyword>
<feature type="transmembrane region" description="Helical" evidence="1">
    <location>
        <begin position="125"/>
        <end position="146"/>
    </location>
</feature>
<dbReference type="Proteomes" id="UP000001396">
    <property type="component" value="Unassembled WGS sequence"/>
</dbReference>
<keyword evidence="3" id="KW-1185">Reference proteome</keyword>